<sequence length="387" mass="40130">MRRAALIAALALTLGPLGPLGPFAPQAQAETDPATAAEAAAKQLAAASEALTEAEGARNRVKALTQTIKAYEQGLQAMREGLRRVSVREQTLARDLAASEAEIAQLLGILQSMGSAPSPVLLLHPSGPLGTARSGMILADVTPALDAEIAALRTKLTDLTLLRALQESAADTLRRGLTEAQQARVALSQAIGDRTDLPRRFTEDPVKTALLIAGTESLSGFASGLSEIAVDEVPGSLPGIDDRKGTLALPVQGRILRRAGEADAAGITRPGLIMATPPHALVTTPAAATLRYAGPLLNYGNVAILEPQAGLLVVLAGLDVVYGQAGQVLPGGSPVGIMGGAEADADGILPPGDAQSANDWTETLYIEIRENNEPVDPALWFRTDKED</sequence>
<dbReference type="STRING" id="89187.ISM_02405"/>
<organism evidence="2 3">
    <name type="scientific">Roseovarius nubinhibens (strain ATCC BAA-591 / DSM 15170 / ISM)</name>
    <dbReference type="NCBI Taxonomy" id="89187"/>
    <lineage>
        <taxon>Bacteria</taxon>
        <taxon>Pseudomonadati</taxon>
        <taxon>Pseudomonadota</taxon>
        <taxon>Alphaproteobacteria</taxon>
        <taxon>Rhodobacterales</taxon>
        <taxon>Roseobacteraceae</taxon>
        <taxon>Roseovarius</taxon>
    </lineage>
</organism>
<dbReference type="OrthoDB" id="9809144at2"/>
<name>A3SIC3_ROSNI</name>
<reference evidence="2 3" key="1">
    <citation type="submission" date="2005-12" db="EMBL/GenBank/DDBJ databases">
        <authorList>
            <person name="Moran M.A."/>
            <person name="Ferriera S."/>
            <person name="Johnson J."/>
            <person name="Kravitz S."/>
            <person name="Halpern A."/>
            <person name="Remington K."/>
            <person name="Beeson K."/>
            <person name="Tran B."/>
            <person name="Rogers Y.-H."/>
            <person name="Friedman R."/>
            <person name="Venter J.C."/>
        </authorList>
    </citation>
    <scope>NUCLEOTIDE SEQUENCE [LARGE SCALE GENOMIC DNA]</scope>
    <source>
        <strain evidence="3">ATCC BAA-591 / DSM 15170 / ISM</strain>
    </source>
</reference>
<proteinExistence type="predicted"/>
<dbReference type="Gene3D" id="2.70.70.10">
    <property type="entry name" value="Glucose Permease (Domain IIA)"/>
    <property type="match status" value="1"/>
</dbReference>
<protein>
    <submittedName>
        <fullName evidence="2">Uncharacterized protein</fullName>
    </submittedName>
</protein>
<accession>A3SIC3</accession>
<dbReference type="EMBL" id="AALY01000001">
    <property type="protein sequence ID" value="EAP77104.1"/>
    <property type="molecule type" value="Genomic_DNA"/>
</dbReference>
<dbReference type="InterPro" id="IPR011055">
    <property type="entry name" value="Dup_hybrid_motif"/>
</dbReference>
<evidence type="ECO:0000313" key="3">
    <source>
        <dbReference type="Proteomes" id="UP000005954"/>
    </source>
</evidence>
<feature type="coiled-coil region" evidence="1">
    <location>
        <begin position="37"/>
        <end position="74"/>
    </location>
</feature>
<dbReference type="RefSeq" id="WP_009812506.1">
    <property type="nucleotide sequence ID" value="NZ_CH724156.1"/>
</dbReference>
<evidence type="ECO:0000256" key="1">
    <source>
        <dbReference type="SAM" id="Coils"/>
    </source>
</evidence>
<keyword evidence="3" id="KW-1185">Reference proteome</keyword>
<dbReference type="HOGENOM" id="CLU_060284_0_0_5"/>
<gene>
    <name evidence="2" type="ORF">ISM_02405</name>
</gene>
<dbReference type="eggNOG" id="COG4942">
    <property type="taxonomic scope" value="Bacteria"/>
</dbReference>
<dbReference type="Proteomes" id="UP000005954">
    <property type="component" value="Unassembled WGS sequence"/>
</dbReference>
<dbReference type="AlphaFoldDB" id="A3SIC3"/>
<evidence type="ECO:0000313" key="2">
    <source>
        <dbReference type="EMBL" id="EAP77104.1"/>
    </source>
</evidence>
<keyword evidence="1" id="KW-0175">Coiled coil</keyword>
<comment type="caution">
    <text evidence="2">The sequence shown here is derived from an EMBL/GenBank/DDBJ whole genome shotgun (WGS) entry which is preliminary data.</text>
</comment>